<keyword evidence="2 3" id="KW-0456">Lyase</keyword>
<evidence type="ECO:0000256" key="1">
    <source>
        <dbReference type="ARBA" id="ARBA00007592"/>
    </source>
</evidence>
<name>A0A6B0YXJ2_9CHLR</name>
<gene>
    <name evidence="5" type="ORF">F4Y42_11810</name>
</gene>
<dbReference type="InterPro" id="IPR013785">
    <property type="entry name" value="Aldolase_TIM"/>
</dbReference>
<dbReference type="Gene3D" id="3.20.20.70">
    <property type="entry name" value="Aldolase class I"/>
    <property type="match status" value="1"/>
</dbReference>
<accession>A0A6B0YXJ2</accession>
<dbReference type="SMART" id="SM01130">
    <property type="entry name" value="DHDPS"/>
    <property type="match status" value="1"/>
</dbReference>
<dbReference type="CDD" id="cd00408">
    <property type="entry name" value="DHDPS-like"/>
    <property type="match status" value="1"/>
</dbReference>
<reference evidence="5" key="1">
    <citation type="submission" date="2019-09" db="EMBL/GenBank/DDBJ databases">
        <title>Characterisation of the sponge microbiome using genome-centric metagenomics.</title>
        <authorList>
            <person name="Engelberts J.P."/>
            <person name="Robbins S.J."/>
            <person name="De Goeij J.M."/>
            <person name="Aranda M."/>
            <person name="Bell S.C."/>
            <person name="Webster N.S."/>
        </authorList>
    </citation>
    <scope>NUCLEOTIDE SEQUENCE</scope>
    <source>
        <strain evidence="5">SB0664_bin_27</strain>
    </source>
</reference>
<evidence type="ECO:0000256" key="3">
    <source>
        <dbReference type="PIRNR" id="PIRNR001365"/>
    </source>
</evidence>
<dbReference type="EMBL" id="VXRG01000100">
    <property type="protein sequence ID" value="MXY94118.1"/>
    <property type="molecule type" value="Genomic_DNA"/>
</dbReference>
<evidence type="ECO:0000256" key="2">
    <source>
        <dbReference type="ARBA" id="ARBA00023239"/>
    </source>
</evidence>
<organism evidence="5">
    <name type="scientific">Caldilineaceae bacterium SB0664_bin_27</name>
    <dbReference type="NCBI Taxonomy" id="2605260"/>
    <lineage>
        <taxon>Bacteria</taxon>
        <taxon>Bacillati</taxon>
        <taxon>Chloroflexota</taxon>
        <taxon>Caldilineae</taxon>
        <taxon>Caldilineales</taxon>
        <taxon>Caldilineaceae</taxon>
    </lineage>
</organism>
<dbReference type="Pfam" id="PF00701">
    <property type="entry name" value="DHDPS"/>
    <property type="match status" value="1"/>
</dbReference>
<dbReference type="GO" id="GO:0005829">
    <property type="term" value="C:cytosol"/>
    <property type="evidence" value="ECO:0007669"/>
    <property type="project" value="TreeGrafter"/>
</dbReference>
<dbReference type="SUPFAM" id="SSF51569">
    <property type="entry name" value="Aldolase"/>
    <property type="match status" value="1"/>
</dbReference>
<dbReference type="PIRSF" id="PIRSF001365">
    <property type="entry name" value="DHDPS"/>
    <property type="match status" value="1"/>
</dbReference>
<dbReference type="AlphaFoldDB" id="A0A6B0YXJ2"/>
<evidence type="ECO:0000256" key="4">
    <source>
        <dbReference type="PIRSR" id="PIRSR001365-2"/>
    </source>
</evidence>
<protein>
    <submittedName>
        <fullName evidence="5">Dihydrodipicolinate synthase family protein</fullName>
    </submittedName>
</protein>
<dbReference type="InterPro" id="IPR002220">
    <property type="entry name" value="DapA-like"/>
</dbReference>
<dbReference type="PANTHER" id="PTHR12128">
    <property type="entry name" value="DIHYDRODIPICOLINATE SYNTHASE"/>
    <property type="match status" value="1"/>
</dbReference>
<comment type="similarity">
    <text evidence="1 3">Belongs to the DapA family.</text>
</comment>
<proteinExistence type="inferred from homology"/>
<feature type="binding site" evidence="4">
    <location>
        <position position="210"/>
    </location>
    <ligand>
        <name>pyruvate</name>
        <dbReference type="ChEBI" id="CHEBI:15361"/>
    </ligand>
</feature>
<dbReference type="PANTHER" id="PTHR12128:SF66">
    <property type="entry name" value="4-HYDROXY-2-OXOGLUTARATE ALDOLASE, MITOCHONDRIAL"/>
    <property type="match status" value="1"/>
</dbReference>
<dbReference type="GO" id="GO:0008840">
    <property type="term" value="F:4-hydroxy-tetrahydrodipicolinate synthase activity"/>
    <property type="evidence" value="ECO:0007669"/>
    <property type="project" value="TreeGrafter"/>
</dbReference>
<dbReference type="PRINTS" id="PR00146">
    <property type="entry name" value="DHPICSNTHASE"/>
</dbReference>
<evidence type="ECO:0000313" key="5">
    <source>
        <dbReference type="EMBL" id="MXY94118.1"/>
    </source>
</evidence>
<sequence length="299" mass="33006">MSKDWRGIFAIVVTPFDDGLELDEDALRRQVEFCVQAGAAGLVGPANAGEFATMSDDERQRWIRIVVEEADGRIPVIAATTHGHRVPAVALSRFAQDVGADGIMAMPPHILHPDADGCYAYYQALNDALAIPICIQNFMGPIGTPMSSELLARMCRELEWVQYLKEETLPEPRAISRSLAAAGDACKGVFGGQGGIYMIDEWRRGACGNMPASQSVDLHTRIWGLLEENDELGARALFNQLLPLLNFERMHGVAVYKQVFLRRDIFASAASRIPGAYLDNEDLLEFEAIWQDVEPLLES</sequence>
<comment type="caution">
    <text evidence="5">The sequence shown here is derived from an EMBL/GenBank/DDBJ whole genome shotgun (WGS) entry which is preliminary data.</text>
</comment>